<dbReference type="PANTHER" id="PTHR33710">
    <property type="entry name" value="BNAC02G09200D PROTEIN"/>
    <property type="match status" value="1"/>
</dbReference>
<reference evidence="4 5" key="1">
    <citation type="submission" date="2018-09" db="EMBL/GenBank/DDBJ databases">
        <title>A high-quality reference genome of wild soybean provides a powerful tool to mine soybean genomes.</title>
        <authorList>
            <person name="Xie M."/>
            <person name="Chung C.Y.L."/>
            <person name="Li M.-W."/>
            <person name="Wong F.-L."/>
            <person name="Chan T.-F."/>
            <person name="Lam H.-M."/>
        </authorList>
    </citation>
    <scope>NUCLEOTIDE SEQUENCE [LARGE SCALE GENOMIC DNA]</scope>
    <source>
        <strain evidence="5">cv. W05</strain>
        <tissue evidence="4">Hypocotyl of etiolated seedlings</tissue>
    </source>
</reference>
<dbReference type="Pfam" id="PF07727">
    <property type="entry name" value="RVT_2"/>
    <property type="match status" value="1"/>
</dbReference>
<feature type="domain" description="Retroviral polymerase SH3-like" evidence="3">
    <location>
        <begin position="270"/>
        <end position="322"/>
    </location>
</feature>
<accession>A0A445F0G9</accession>
<dbReference type="InterPro" id="IPR057670">
    <property type="entry name" value="SH3_retrovirus"/>
</dbReference>
<keyword evidence="4" id="KW-0548">Nucleotidyltransferase</keyword>
<feature type="domain" description="Reverse transcriptase Ty1/copia-type" evidence="2">
    <location>
        <begin position="401"/>
        <end position="447"/>
    </location>
</feature>
<feature type="region of interest" description="Disordered" evidence="1">
    <location>
        <begin position="120"/>
        <end position="145"/>
    </location>
</feature>
<dbReference type="GO" id="GO:0003887">
    <property type="term" value="F:DNA-directed DNA polymerase activity"/>
    <property type="evidence" value="ECO:0007669"/>
    <property type="project" value="UniProtKB-EC"/>
</dbReference>
<dbReference type="EMBL" id="QZWG01000020">
    <property type="protein sequence ID" value="RZB42311.1"/>
    <property type="molecule type" value="Genomic_DNA"/>
</dbReference>
<feature type="region of interest" description="Disordered" evidence="1">
    <location>
        <begin position="331"/>
        <end position="352"/>
    </location>
</feature>
<dbReference type="Proteomes" id="UP000289340">
    <property type="component" value="Chromosome 20"/>
</dbReference>
<dbReference type="Pfam" id="PF25597">
    <property type="entry name" value="SH3_retrovirus"/>
    <property type="match status" value="1"/>
</dbReference>
<gene>
    <name evidence="4" type="ORF">D0Y65_053055</name>
</gene>
<sequence length="631" mass="73077">MHDVLFWIPIHNLPIGFMIETVGKHLGNFVGEFMEYDPNNNLGVWRAYMRIQVRVDRRLPLKKVKKPGGEWSCFIVMKTIDKGSGEPVESRKPESILWMDNARDTWKDLKSRCYRKNGFPQNYASSEGKGSQSSSSRTNSRGKGNKIYTHCGLANHTVDECYKKHGYPPRHKFHKPQSSNINNVNVVKEEGDSSSLDRNQETQNKDVRLTRQQYKALNTTVTTRFSSQVNQIGTVNNKGSVLSITCSVSKTSQDEWILDSDDHLSTLAINRKKLDPRAATFVFLSFKPNTKGFVTFDLETRAISISRNVNFYEDCFPFTDQDNPKPVTILPTPSSHSIDQFDDSSSKSSTDYTMHSRLSSSYHSVILSITQSVEPQSYTESSKDPIWIEDMNADIETLELNDTWVLTDLPEHKNAIGCKWVYKIKHKSNGSIERYKARLIAKGYTQVYMVIPQVMQVTKPRQVCKLQRSLYGLKQASRPCYPYTWSKSKGTPHVVEERLDKAMATNDWLYLSPNVELKNVMAFMSDHIPILLCTNALSYNYRRRKFKFENVWLLEGSCQRQCQQDIVSKICGCQEELEDWGRRVRSWFRDDIKRSKHKLENLRYEEDDEIIKEFNKKKENFTKLLLQEWSC</sequence>
<evidence type="ECO:0000259" key="3">
    <source>
        <dbReference type="Pfam" id="PF25597"/>
    </source>
</evidence>
<evidence type="ECO:0000313" key="5">
    <source>
        <dbReference type="Proteomes" id="UP000289340"/>
    </source>
</evidence>
<name>A0A445F0G9_GLYSO</name>
<evidence type="ECO:0000259" key="2">
    <source>
        <dbReference type="Pfam" id="PF07727"/>
    </source>
</evidence>
<organism evidence="4 5">
    <name type="scientific">Glycine soja</name>
    <name type="common">Wild soybean</name>
    <dbReference type="NCBI Taxonomy" id="3848"/>
    <lineage>
        <taxon>Eukaryota</taxon>
        <taxon>Viridiplantae</taxon>
        <taxon>Streptophyta</taxon>
        <taxon>Embryophyta</taxon>
        <taxon>Tracheophyta</taxon>
        <taxon>Spermatophyta</taxon>
        <taxon>Magnoliopsida</taxon>
        <taxon>eudicotyledons</taxon>
        <taxon>Gunneridae</taxon>
        <taxon>Pentapetalae</taxon>
        <taxon>rosids</taxon>
        <taxon>fabids</taxon>
        <taxon>Fabales</taxon>
        <taxon>Fabaceae</taxon>
        <taxon>Papilionoideae</taxon>
        <taxon>50 kb inversion clade</taxon>
        <taxon>NPAAA clade</taxon>
        <taxon>indigoferoid/millettioid clade</taxon>
        <taxon>Phaseoleae</taxon>
        <taxon>Glycine</taxon>
        <taxon>Glycine subgen. Soja</taxon>
    </lineage>
</organism>
<dbReference type="AlphaFoldDB" id="A0A445F0G9"/>
<evidence type="ECO:0000256" key="1">
    <source>
        <dbReference type="SAM" id="MobiDB-lite"/>
    </source>
</evidence>
<keyword evidence="5" id="KW-1185">Reference proteome</keyword>
<dbReference type="EC" id="2.7.7.7" evidence="4"/>
<keyword evidence="4" id="KW-0808">Transferase</keyword>
<evidence type="ECO:0000313" key="4">
    <source>
        <dbReference type="EMBL" id="RZB42311.1"/>
    </source>
</evidence>
<dbReference type="PANTHER" id="PTHR33710:SF79">
    <property type="entry name" value="OS06G0205337 PROTEIN"/>
    <property type="match status" value="1"/>
</dbReference>
<protein>
    <submittedName>
        <fullName evidence="4">Putative mitochondrial protein</fullName>
        <ecNumber evidence="4">2.7.7.7</ecNumber>
    </submittedName>
</protein>
<proteinExistence type="predicted"/>
<feature type="compositionally biased region" description="Low complexity" evidence="1">
    <location>
        <begin position="125"/>
        <end position="142"/>
    </location>
</feature>
<comment type="caution">
    <text evidence="4">The sequence shown here is derived from an EMBL/GenBank/DDBJ whole genome shotgun (WGS) entry which is preliminary data.</text>
</comment>
<dbReference type="InterPro" id="IPR013103">
    <property type="entry name" value="RVT_2"/>
</dbReference>